<accession>A0A139HWD5</accession>
<dbReference type="EMBL" id="LFZN01000005">
    <property type="protein sequence ID" value="KXT06693.1"/>
    <property type="molecule type" value="Genomic_DNA"/>
</dbReference>
<keyword evidence="2" id="KW-1185">Reference proteome</keyword>
<dbReference type="GO" id="GO:0043248">
    <property type="term" value="P:proteasome assembly"/>
    <property type="evidence" value="ECO:0007669"/>
    <property type="project" value="InterPro"/>
</dbReference>
<protein>
    <recommendedName>
        <fullName evidence="3">Proteasome assembly chaperone 3</fullName>
    </recommendedName>
</protein>
<organism evidence="1 2">
    <name type="scientific">Pseudocercospora eumusae</name>
    <dbReference type="NCBI Taxonomy" id="321146"/>
    <lineage>
        <taxon>Eukaryota</taxon>
        <taxon>Fungi</taxon>
        <taxon>Dikarya</taxon>
        <taxon>Ascomycota</taxon>
        <taxon>Pezizomycotina</taxon>
        <taxon>Dothideomycetes</taxon>
        <taxon>Dothideomycetidae</taxon>
        <taxon>Mycosphaerellales</taxon>
        <taxon>Mycosphaerellaceae</taxon>
        <taxon>Pseudocercospora</taxon>
    </lineage>
</organism>
<dbReference type="AlphaFoldDB" id="A0A139HWD5"/>
<gene>
    <name evidence="1" type="ORF">AC578_8606</name>
</gene>
<dbReference type="OrthoDB" id="498125at2759"/>
<dbReference type="Proteomes" id="UP000070133">
    <property type="component" value="Unassembled WGS sequence"/>
</dbReference>
<evidence type="ECO:0008006" key="3">
    <source>
        <dbReference type="Google" id="ProtNLM"/>
    </source>
</evidence>
<reference evidence="1 2" key="1">
    <citation type="submission" date="2015-07" db="EMBL/GenBank/DDBJ databases">
        <title>Comparative genomics of the Sigatoka disease complex on banana suggests a link between parallel evolutionary changes in Pseudocercospora fijiensis and Pseudocercospora eumusae and increased virulence on the banana host.</title>
        <authorList>
            <person name="Chang T.-C."/>
            <person name="Salvucci A."/>
            <person name="Crous P.W."/>
            <person name="Stergiopoulos I."/>
        </authorList>
    </citation>
    <scope>NUCLEOTIDE SEQUENCE [LARGE SCALE GENOMIC DNA]</scope>
    <source>
        <strain evidence="1 2">CBS 114824</strain>
    </source>
</reference>
<evidence type="ECO:0000313" key="1">
    <source>
        <dbReference type="EMBL" id="KXT06693.1"/>
    </source>
</evidence>
<comment type="caution">
    <text evidence="1">The sequence shown here is derived from an EMBL/GenBank/DDBJ whole genome shotgun (WGS) entry which is preliminary data.</text>
</comment>
<evidence type="ECO:0000313" key="2">
    <source>
        <dbReference type="Proteomes" id="UP000070133"/>
    </source>
</evidence>
<sequence length="147" mass="15399">MAVGASSAPAANGTTGDNKVVELAIDLPRSPGMRVNIHLTILAKSIVLFLTTTSAELGSAPSAMGSFVYAMPDRYNPAQPMSTTLYSAASSLDFTVRMAKVLARKLNMPCYVGNSINLSGAAGGGSVEEEMEAFRYTVDTVVKQVFA</sequence>
<proteinExistence type="predicted"/>
<dbReference type="Gene3D" id="3.30.230.100">
    <property type="match status" value="1"/>
</dbReference>
<dbReference type="InterPro" id="IPR032157">
    <property type="entry name" value="PAC4"/>
</dbReference>
<name>A0A139HWD5_9PEZI</name>
<dbReference type="Pfam" id="PF16093">
    <property type="entry name" value="PAC4"/>
    <property type="match status" value="1"/>
</dbReference>